<evidence type="ECO:0000256" key="4">
    <source>
        <dbReference type="ARBA" id="ARBA00022519"/>
    </source>
</evidence>
<evidence type="ECO:0000259" key="10">
    <source>
        <dbReference type="Pfam" id="PF04290"/>
    </source>
</evidence>
<evidence type="ECO:0000256" key="6">
    <source>
        <dbReference type="ARBA" id="ARBA00022989"/>
    </source>
</evidence>
<evidence type="ECO:0000313" key="12">
    <source>
        <dbReference type="Proteomes" id="UP001243717"/>
    </source>
</evidence>
<feature type="transmembrane region" description="Helical" evidence="9">
    <location>
        <begin position="135"/>
        <end position="155"/>
    </location>
</feature>
<feature type="transmembrane region" description="Helical" evidence="9">
    <location>
        <begin position="50"/>
        <end position="69"/>
    </location>
</feature>
<reference evidence="11 12" key="1">
    <citation type="submission" date="2023-04" db="EMBL/GenBank/DDBJ databases">
        <title>A novel bacteria isolated from coastal sediment.</title>
        <authorList>
            <person name="Liu X.-J."/>
            <person name="Du Z.-J."/>
        </authorList>
    </citation>
    <scope>NUCLEOTIDE SEQUENCE [LARGE SCALE GENOMIC DNA]</scope>
    <source>
        <strain evidence="11 12">SDUM461004</strain>
    </source>
</reference>
<keyword evidence="4" id="KW-0997">Cell inner membrane</keyword>
<evidence type="ECO:0000256" key="5">
    <source>
        <dbReference type="ARBA" id="ARBA00022692"/>
    </source>
</evidence>
<sequence>MRQALLKFKQWMTTALNGLLILAVALLVLDVVWGVFTRYVMGEQANWTEELARFLLVWVSLLGGAVAFGQKSHLGVDYFVEKLHPEIRKLMAVVAHLLVLFFAVSIFLIGGWQVVSDALILEQTTPALGIKMGHVYLALPIAGVFMSLFTLENIIEVLWAPTADRNQVSAEGGAE</sequence>
<dbReference type="PANTHER" id="PTHR35011">
    <property type="entry name" value="2,3-DIKETO-L-GULONATE TRAP TRANSPORTER SMALL PERMEASE PROTEIN YIAM"/>
    <property type="match status" value="1"/>
</dbReference>
<keyword evidence="6 9" id="KW-1133">Transmembrane helix</keyword>
<comment type="similarity">
    <text evidence="8">Belongs to the TRAP transporter small permease family.</text>
</comment>
<dbReference type="Pfam" id="PF04290">
    <property type="entry name" value="DctQ"/>
    <property type="match status" value="1"/>
</dbReference>
<dbReference type="InterPro" id="IPR055348">
    <property type="entry name" value="DctQ"/>
</dbReference>
<proteinExistence type="inferred from homology"/>
<organism evidence="11 12">
    <name type="scientific">Thalassobacterium sedimentorum</name>
    <dbReference type="NCBI Taxonomy" id="3041258"/>
    <lineage>
        <taxon>Bacteria</taxon>
        <taxon>Pseudomonadati</taxon>
        <taxon>Verrucomicrobiota</taxon>
        <taxon>Opitutia</taxon>
        <taxon>Puniceicoccales</taxon>
        <taxon>Coraliomargaritaceae</taxon>
        <taxon>Thalassobacterium</taxon>
    </lineage>
</organism>
<evidence type="ECO:0000256" key="9">
    <source>
        <dbReference type="SAM" id="Phobius"/>
    </source>
</evidence>
<keyword evidence="12" id="KW-1185">Reference proteome</keyword>
<comment type="subcellular location">
    <subcellularLocation>
        <location evidence="1">Cell inner membrane</location>
        <topology evidence="1">Multi-pass membrane protein</topology>
    </subcellularLocation>
</comment>
<comment type="caution">
    <text evidence="11">The sequence shown here is derived from an EMBL/GenBank/DDBJ whole genome shotgun (WGS) entry which is preliminary data.</text>
</comment>
<keyword evidence="5 9" id="KW-0812">Transmembrane</keyword>
<dbReference type="EMBL" id="JARXIC010000028">
    <property type="protein sequence ID" value="MDQ8195634.1"/>
    <property type="molecule type" value="Genomic_DNA"/>
</dbReference>
<name>A0ABU1ALU5_9BACT</name>
<evidence type="ECO:0000256" key="8">
    <source>
        <dbReference type="ARBA" id="ARBA00038436"/>
    </source>
</evidence>
<evidence type="ECO:0000313" key="11">
    <source>
        <dbReference type="EMBL" id="MDQ8195634.1"/>
    </source>
</evidence>
<dbReference type="RefSeq" id="WP_308986084.1">
    <property type="nucleotide sequence ID" value="NZ_JARXIC010000028.1"/>
</dbReference>
<evidence type="ECO:0000256" key="7">
    <source>
        <dbReference type="ARBA" id="ARBA00023136"/>
    </source>
</evidence>
<feature type="domain" description="Tripartite ATP-independent periplasmic transporters DctQ component" evidence="10">
    <location>
        <begin position="28"/>
        <end position="157"/>
    </location>
</feature>
<keyword evidence="2" id="KW-0813">Transport</keyword>
<dbReference type="InterPro" id="IPR007387">
    <property type="entry name" value="TRAP_DctQ"/>
</dbReference>
<protein>
    <submittedName>
        <fullName evidence="11">TRAP transporter small permease</fullName>
    </submittedName>
</protein>
<dbReference type="Proteomes" id="UP001243717">
    <property type="component" value="Unassembled WGS sequence"/>
</dbReference>
<dbReference type="PANTHER" id="PTHR35011:SF2">
    <property type="entry name" value="2,3-DIKETO-L-GULONATE TRAP TRANSPORTER SMALL PERMEASE PROTEIN YIAM"/>
    <property type="match status" value="1"/>
</dbReference>
<accession>A0ABU1ALU5</accession>
<gene>
    <name evidence="11" type="ORF">QEH59_14465</name>
</gene>
<keyword evidence="7 9" id="KW-0472">Membrane</keyword>
<evidence type="ECO:0000256" key="3">
    <source>
        <dbReference type="ARBA" id="ARBA00022475"/>
    </source>
</evidence>
<keyword evidence="3" id="KW-1003">Cell membrane</keyword>
<evidence type="ECO:0000256" key="1">
    <source>
        <dbReference type="ARBA" id="ARBA00004429"/>
    </source>
</evidence>
<feature type="transmembrane region" description="Helical" evidence="9">
    <location>
        <begin position="90"/>
        <end position="115"/>
    </location>
</feature>
<evidence type="ECO:0000256" key="2">
    <source>
        <dbReference type="ARBA" id="ARBA00022448"/>
    </source>
</evidence>